<feature type="non-terminal residue" evidence="1">
    <location>
        <position position="1"/>
    </location>
</feature>
<comment type="caution">
    <text evidence="1">The sequence shown here is derived from an EMBL/GenBank/DDBJ whole genome shotgun (WGS) entry which is preliminary data.</text>
</comment>
<dbReference type="EMBL" id="MU032345">
    <property type="protein sequence ID" value="KAF3768492.1"/>
    <property type="molecule type" value="Genomic_DNA"/>
</dbReference>
<feature type="non-terminal residue" evidence="1">
    <location>
        <position position="89"/>
    </location>
</feature>
<name>A0A9P4Y8W4_CRYP1</name>
<dbReference type="OrthoDB" id="10602907at2759"/>
<gene>
    <name evidence="1" type="ORF">M406DRAFT_234037</name>
</gene>
<proteinExistence type="predicted"/>
<dbReference type="RefSeq" id="XP_040779453.1">
    <property type="nucleotide sequence ID" value="XM_040915964.1"/>
</dbReference>
<protein>
    <submittedName>
        <fullName evidence="1">Uncharacterized protein</fullName>
    </submittedName>
</protein>
<organism evidence="1 2">
    <name type="scientific">Cryphonectria parasitica (strain ATCC 38755 / EP155)</name>
    <dbReference type="NCBI Taxonomy" id="660469"/>
    <lineage>
        <taxon>Eukaryota</taxon>
        <taxon>Fungi</taxon>
        <taxon>Dikarya</taxon>
        <taxon>Ascomycota</taxon>
        <taxon>Pezizomycotina</taxon>
        <taxon>Sordariomycetes</taxon>
        <taxon>Sordariomycetidae</taxon>
        <taxon>Diaporthales</taxon>
        <taxon>Cryphonectriaceae</taxon>
        <taxon>Cryphonectria-Endothia species complex</taxon>
        <taxon>Cryphonectria</taxon>
    </lineage>
</organism>
<evidence type="ECO:0000313" key="1">
    <source>
        <dbReference type="EMBL" id="KAF3768492.1"/>
    </source>
</evidence>
<dbReference type="GeneID" id="63833093"/>
<reference evidence="1" key="1">
    <citation type="journal article" date="2020" name="Phytopathology">
        <title>Genome sequence of the chestnut blight fungus Cryphonectria parasitica EP155: A fundamental resource for an archetypical invasive plant pathogen.</title>
        <authorList>
            <person name="Crouch J.A."/>
            <person name="Dawe A."/>
            <person name="Aerts A."/>
            <person name="Barry K."/>
            <person name="Churchill A.C.L."/>
            <person name="Grimwood J."/>
            <person name="Hillman B."/>
            <person name="Milgroom M.G."/>
            <person name="Pangilinan J."/>
            <person name="Smith M."/>
            <person name="Salamov A."/>
            <person name="Schmutz J."/>
            <person name="Yadav J."/>
            <person name="Grigoriev I.V."/>
            <person name="Nuss D."/>
        </authorList>
    </citation>
    <scope>NUCLEOTIDE SEQUENCE</scope>
    <source>
        <strain evidence="1">EP155</strain>
    </source>
</reference>
<evidence type="ECO:0000313" key="2">
    <source>
        <dbReference type="Proteomes" id="UP000803844"/>
    </source>
</evidence>
<dbReference type="AlphaFoldDB" id="A0A9P4Y8W4"/>
<dbReference type="Proteomes" id="UP000803844">
    <property type="component" value="Unassembled WGS sequence"/>
</dbReference>
<sequence length="89" mass="10567">NYGIRVSSRAESAHASLKAHLRNRLSDLEKLHKAITTMLERQQHQFESNRAKDRRRFYLGLRQTSFFKNINRSCSKKAMELMKRQFDLA</sequence>
<accession>A0A9P4Y8W4</accession>
<keyword evidence="2" id="KW-1185">Reference proteome</keyword>